<evidence type="ECO:0000259" key="4">
    <source>
        <dbReference type="Pfam" id="PF25390"/>
    </source>
</evidence>
<dbReference type="PANTHER" id="PTHR45982:SF1">
    <property type="entry name" value="REGULATOR OF CHROMOSOME CONDENSATION"/>
    <property type="match status" value="1"/>
</dbReference>
<sequence>MSVFAWGANSYGQLGLGFRTDEVNIPQFVNLSKAIESGNTDLKRIKSIWGGGGHTLILTEEGSVYGCGLNNIGQLGSNSHGVITDVIRLKELDDYCIVSLCSTWDSCYAITEDGLCIGWGSNVYSQLGKPMDKVVNSEKPIVLSEDALQVACGVRHCIILVHNGKVLSSGDYKYGQLGRKVAILDHTFSEVIGLKNIELISCGFNHSFALNESGEMYGWGVNKWGQLGIDPTDCKTIAKPVLIPLNKDYNIQEIHCGWSSTHLLADNGVLINFGRNNYGQLGNGTTKNRWQPQELEGFTFQKISVGSEHCLGMNERGKLFSWGWNEHGSCGNGNSDDVLKPTKLHFEGHKKFKFFTAAVGHNFVITENNKPQK</sequence>
<dbReference type="InterPro" id="IPR000408">
    <property type="entry name" value="Reg_chr_condens"/>
</dbReference>
<name>A0A9P0GVI5_NEZVI</name>
<organism evidence="5 6">
    <name type="scientific">Nezara viridula</name>
    <name type="common">Southern green stink bug</name>
    <name type="synonym">Cimex viridulus</name>
    <dbReference type="NCBI Taxonomy" id="85310"/>
    <lineage>
        <taxon>Eukaryota</taxon>
        <taxon>Metazoa</taxon>
        <taxon>Ecdysozoa</taxon>
        <taxon>Arthropoda</taxon>
        <taxon>Hexapoda</taxon>
        <taxon>Insecta</taxon>
        <taxon>Pterygota</taxon>
        <taxon>Neoptera</taxon>
        <taxon>Paraneoptera</taxon>
        <taxon>Hemiptera</taxon>
        <taxon>Heteroptera</taxon>
        <taxon>Panheteroptera</taxon>
        <taxon>Pentatomomorpha</taxon>
        <taxon>Pentatomoidea</taxon>
        <taxon>Pentatomidae</taxon>
        <taxon>Pentatominae</taxon>
        <taxon>Nezara</taxon>
    </lineage>
</organism>
<feature type="repeat" description="RCC1" evidence="3">
    <location>
        <begin position="214"/>
        <end position="267"/>
    </location>
</feature>
<keyword evidence="1" id="KW-0344">Guanine-nucleotide releasing factor</keyword>
<evidence type="ECO:0000256" key="2">
    <source>
        <dbReference type="ARBA" id="ARBA00022737"/>
    </source>
</evidence>
<evidence type="ECO:0000256" key="3">
    <source>
        <dbReference type="PROSITE-ProRule" id="PRU00235"/>
    </source>
</evidence>
<evidence type="ECO:0000313" key="5">
    <source>
        <dbReference type="EMBL" id="CAH1389429.1"/>
    </source>
</evidence>
<gene>
    <name evidence="5" type="ORF">NEZAVI_LOCUS837</name>
</gene>
<dbReference type="AlphaFoldDB" id="A0A9P0GVI5"/>
<feature type="repeat" description="RCC1" evidence="3">
    <location>
        <begin position="1"/>
        <end position="61"/>
    </location>
</feature>
<dbReference type="InterPro" id="IPR009091">
    <property type="entry name" value="RCC1/BLIP-II"/>
</dbReference>
<dbReference type="PROSITE" id="PS50012">
    <property type="entry name" value="RCC1_3"/>
    <property type="match status" value="6"/>
</dbReference>
<feature type="repeat" description="RCC1" evidence="3">
    <location>
        <begin position="317"/>
        <end position="368"/>
    </location>
</feature>
<dbReference type="InterPro" id="IPR058923">
    <property type="entry name" value="RCC1-like_dom"/>
</dbReference>
<accession>A0A9P0GVI5</accession>
<evidence type="ECO:0000256" key="1">
    <source>
        <dbReference type="ARBA" id="ARBA00022658"/>
    </source>
</evidence>
<feature type="repeat" description="RCC1" evidence="3">
    <location>
        <begin position="114"/>
        <end position="163"/>
    </location>
</feature>
<feature type="repeat" description="RCC1" evidence="3">
    <location>
        <begin position="268"/>
        <end position="316"/>
    </location>
</feature>
<dbReference type="PROSITE" id="PS00626">
    <property type="entry name" value="RCC1_2"/>
    <property type="match status" value="1"/>
</dbReference>
<reference evidence="5" key="1">
    <citation type="submission" date="2022-01" db="EMBL/GenBank/DDBJ databases">
        <authorList>
            <person name="King R."/>
        </authorList>
    </citation>
    <scope>NUCLEOTIDE SEQUENCE</scope>
</reference>
<dbReference type="PRINTS" id="PR00633">
    <property type="entry name" value="RCCNDNSATION"/>
</dbReference>
<dbReference type="EMBL" id="OV725077">
    <property type="protein sequence ID" value="CAH1389429.1"/>
    <property type="molecule type" value="Genomic_DNA"/>
</dbReference>
<dbReference type="OrthoDB" id="10256179at2759"/>
<dbReference type="PANTHER" id="PTHR45982">
    <property type="entry name" value="REGULATOR OF CHROMOSOME CONDENSATION"/>
    <property type="match status" value="1"/>
</dbReference>
<dbReference type="Proteomes" id="UP001152798">
    <property type="component" value="Chromosome 1"/>
</dbReference>
<feature type="repeat" description="RCC1" evidence="3">
    <location>
        <begin position="164"/>
        <end position="213"/>
    </location>
</feature>
<dbReference type="SUPFAM" id="SSF50985">
    <property type="entry name" value="RCC1/BLIP-II"/>
    <property type="match status" value="1"/>
</dbReference>
<proteinExistence type="predicted"/>
<dbReference type="Gene3D" id="2.130.10.30">
    <property type="entry name" value="Regulator of chromosome condensation 1/beta-lactamase-inhibitor protein II"/>
    <property type="match status" value="2"/>
</dbReference>
<evidence type="ECO:0000313" key="6">
    <source>
        <dbReference type="Proteomes" id="UP001152798"/>
    </source>
</evidence>
<protein>
    <recommendedName>
        <fullName evidence="4">RCC1-like domain-containing protein</fullName>
    </recommendedName>
</protein>
<dbReference type="InterPro" id="IPR051553">
    <property type="entry name" value="Ran_GTPase-activating"/>
</dbReference>
<feature type="domain" description="RCC1-like" evidence="4">
    <location>
        <begin position="3"/>
        <end position="364"/>
    </location>
</feature>
<keyword evidence="2" id="KW-0677">Repeat</keyword>
<dbReference type="Pfam" id="PF25390">
    <property type="entry name" value="WD40_RLD"/>
    <property type="match status" value="1"/>
</dbReference>
<keyword evidence="6" id="KW-1185">Reference proteome</keyword>